<reference evidence="1" key="1">
    <citation type="submission" date="2018-05" db="EMBL/GenBank/DDBJ databases">
        <authorList>
            <person name="Lanie J.A."/>
            <person name="Ng W.-L."/>
            <person name="Kazmierczak K.M."/>
            <person name="Andrzejewski T.M."/>
            <person name="Davidsen T.M."/>
            <person name="Wayne K.J."/>
            <person name="Tettelin H."/>
            <person name="Glass J.I."/>
            <person name="Rusch D."/>
            <person name="Podicherti R."/>
            <person name="Tsui H.-C.T."/>
            <person name="Winkler M.E."/>
        </authorList>
    </citation>
    <scope>NUCLEOTIDE SEQUENCE</scope>
</reference>
<proteinExistence type="predicted"/>
<gene>
    <name evidence="1" type="ORF">METZ01_LOCUS123958</name>
</gene>
<dbReference type="AlphaFoldDB" id="A0A381Y268"/>
<accession>A0A381Y268</accession>
<organism evidence="1">
    <name type="scientific">marine metagenome</name>
    <dbReference type="NCBI Taxonomy" id="408172"/>
    <lineage>
        <taxon>unclassified sequences</taxon>
        <taxon>metagenomes</taxon>
        <taxon>ecological metagenomes</taxon>
    </lineage>
</organism>
<protein>
    <submittedName>
        <fullName evidence="1">Uncharacterized protein</fullName>
    </submittedName>
</protein>
<name>A0A381Y268_9ZZZZ</name>
<dbReference type="EMBL" id="UINC01017222">
    <property type="protein sequence ID" value="SVA71104.1"/>
    <property type="molecule type" value="Genomic_DNA"/>
</dbReference>
<sequence length="43" mass="4756">MYASELTVGSKLRLHQHLLIARIGILEPSSIKTTQCTDGMVEN</sequence>
<evidence type="ECO:0000313" key="1">
    <source>
        <dbReference type="EMBL" id="SVA71104.1"/>
    </source>
</evidence>